<dbReference type="GO" id="GO:0016787">
    <property type="term" value="F:hydrolase activity"/>
    <property type="evidence" value="ECO:0007669"/>
    <property type="project" value="UniProtKB-KW"/>
</dbReference>
<dbReference type="PANTHER" id="PTHR31988">
    <property type="entry name" value="ESTERASE, PUTATIVE (DUF303)-RELATED"/>
    <property type="match status" value="1"/>
</dbReference>
<sequence>MKPKTKLQDSATANGDEQRRRQRRRIGARPATTRIGPCSSAGGDGDDREEEAHLRAVGQSNMSGRGGVRARRWDGVVPSACGPAPSAVLRLSAGARWEDAREPLHADIDTAKTCGVGPGMAFANALLPRLPVSSSSAIGLVPAPSAAPPSGSGSRGPTSTPRWCGGRRRPSPAAASSGRCCGTRARATPPKHAAPKYRSNMEKLIKHVRSDLNSPIYHSSRVDPVMDIGPILLRCGSLQVMGLNSSLDEVIKFGCLVAIASGDKQYIEEVRKAQLGIDMPNVVCVDAKGLQLNEDNLHLSTEAQVELGNMLAQAYIKHFLTCNL</sequence>
<dbReference type="PANTHER" id="PTHR31988:SF19">
    <property type="entry name" value="9-O-ACETYL-N-ACETYLNEURAMINIC ACID DEACETYLASE-RELATED"/>
    <property type="match status" value="1"/>
</dbReference>
<accession>A0A6V7P252</accession>
<dbReference type="InterPro" id="IPR036514">
    <property type="entry name" value="SGNH_hydro_sf"/>
</dbReference>
<feature type="domain" description="Sialate O-acetylesterase" evidence="3">
    <location>
        <begin position="57"/>
        <end position="143"/>
    </location>
</feature>
<proteinExistence type="predicted"/>
<dbReference type="SUPFAM" id="SSF52266">
    <property type="entry name" value="SGNH hydrolase"/>
    <property type="match status" value="1"/>
</dbReference>
<feature type="region of interest" description="Disordered" evidence="2">
    <location>
        <begin position="1"/>
        <end position="69"/>
    </location>
</feature>
<protein>
    <recommendedName>
        <fullName evidence="3">Sialate O-acetylesterase domain-containing protein</fullName>
    </recommendedName>
</protein>
<dbReference type="InterPro" id="IPR005181">
    <property type="entry name" value="SASA"/>
</dbReference>
<name>A0A6V7P252_ANACO</name>
<organism evidence="4">
    <name type="scientific">Ananas comosus var. bracteatus</name>
    <name type="common">red pineapple</name>
    <dbReference type="NCBI Taxonomy" id="296719"/>
    <lineage>
        <taxon>Eukaryota</taxon>
        <taxon>Viridiplantae</taxon>
        <taxon>Streptophyta</taxon>
        <taxon>Embryophyta</taxon>
        <taxon>Tracheophyta</taxon>
        <taxon>Spermatophyta</taxon>
        <taxon>Magnoliopsida</taxon>
        <taxon>Liliopsida</taxon>
        <taxon>Poales</taxon>
        <taxon>Bromeliaceae</taxon>
        <taxon>Bromelioideae</taxon>
        <taxon>Ananas</taxon>
    </lineage>
</organism>
<evidence type="ECO:0000256" key="1">
    <source>
        <dbReference type="ARBA" id="ARBA00022801"/>
    </source>
</evidence>
<feature type="domain" description="Sialate O-acetylesterase" evidence="3">
    <location>
        <begin position="256"/>
        <end position="317"/>
    </location>
</feature>
<evidence type="ECO:0000259" key="3">
    <source>
        <dbReference type="Pfam" id="PF03629"/>
    </source>
</evidence>
<dbReference type="Gene3D" id="3.40.50.1110">
    <property type="entry name" value="SGNH hydrolase"/>
    <property type="match status" value="2"/>
</dbReference>
<dbReference type="InterPro" id="IPR052940">
    <property type="entry name" value="Carb_Esterase_6"/>
</dbReference>
<dbReference type="AlphaFoldDB" id="A0A6V7P252"/>
<dbReference type="Pfam" id="PF03629">
    <property type="entry name" value="SASA"/>
    <property type="match status" value="2"/>
</dbReference>
<dbReference type="EMBL" id="LR862144">
    <property type="protein sequence ID" value="CAD1824915.1"/>
    <property type="molecule type" value="Genomic_DNA"/>
</dbReference>
<reference evidence="4" key="1">
    <citation type="submission" date="2020-07" db="EMBL/GenBank/DDBJ databases">
        <authorList>
            <person name="Lin J."/>
        </authorList>
    </citation>
    <scope>NUCLEOTIDE SEQUENCE</scope>
</reference>
<gene>
    <name evidence="4" type="ORF">CB5_LOCUS8126</name>
</gene>
<evidence type="ECO:0000256" key="2">
    <source>
        <dbReference type="SAM" id="MobiDB-lite"/>
    </source>
</evidence>
<feature type="region of interest" description="Disordered" evidence="2">
    <location>
        <begin position="143"/>
        <end position="196"/>
    </location>
</feature>
<evidence type="ECO:0000313" key="4">
    <source>
        <dbReference type="EMBL" id="CAD1824915.1"/>
    </source>
</evidence>
<keyword evidence="1" id="KW-0378">Hydrolase</keyword>
<feature type="compositionally biased region" description="Low complexity" evidence="2">
    <location>
        <begin position="143"/>
        <end position="162"/>
    </location>
</feature>